<reference evidence="3 4" key="1">
    <citation type="submission" date="2020-01" db="EMBL/GenBank/DDBJ databases">
        <title>Genome sequencing of strain KACC 21507.</title>
        <authorList>
            <person name="Heo J."/>
            <person name="Kim S.-J."/>
            <person name="Kim J.-S."/>
            <person name="Hong S.-B."/>
            <person name="Kwon S.-W."/>
        </authorList>
    </citation>
    <scope>NUCLEOTIDE SEQUENCE [LARGE SCALE GENOMIC DNA]</scope>
    <source>
        <strain evidence="3 4">KACC 21507</strain>
    </source>
</reference>
<sequence length="168" mass="18014">MNLSRFCSALTLAALMTSGTALAAAQHEGMSGRDCRKAFFAAKRDGSLNGLAYKDFKASKCAIGGASKAETPKTKMNDTKKDAPNQAKDDNTRAETARAPIVNGSIVFPNKIDPKFASLTPGKARMKTCVMQYNANKENGGNGSLKWIQKGGGYWSQCNAHLKEFQGQ</sequence>
<keyword evidence="4" id="KW-1185">Reference proteome</keyword>
<dbReference type="KEGG" id="bomb:GT348_06495"/>
<evidence type="ECO:0000256" key="2">
    <source>
        <dbReference type="SAM" id="SignalP"/>
    </source>
</evidence>
<dbReference type="RefSeq" id="WP_160619009.1">
    <property type="nucleotide sequence ID" value="NZ_CP047652.1"/>
</dbReference>
<protein>
    <submittedName>
        <fullName evidence="3">Uncharacterized protein</fullName>
    </submittedName>
</protein>
<name>A0A6P1NC75_9PROT</name>
<feature type="signal peptide" evidence="2">
    <location>
        <begin position="1"/>
        <end position="23"/>
    </location>
</feature>
<feature type="region of interest" description="Disordered" evidence="1">
    <location>
        <begin position="67"/>
        <end position="94"/>
    </location>
</feature>
<dbReference type="EMBL" id="CP047652">
    <property type="protein sequence ID" value="QHI95936.1"/>
    <property type="molecule type" value="Genomic_DNA"/>
</dbReference>
<proteinExistence type="predicted"/>
<dbReference type="AlphaFoldDB" id="A0A6P1NC75"/>
<feature type="compositionally biased region" description="Basic and acidic residues" evidence="1">
    <location>
        <begin position="70"/>
        <end position="94"/>
    </location>
</feature>
<dbReference type="Proteomes" id="UP000463975">
    <property type="component" value="Chromosome"/>
</dbReference>
<evidence type="ECO:0000313" key="4">
    <source>
        <dbReference type="Proteomes" id="UP000463975"/>
    </source>
</evidence>
<evidence type="ECO:0000256" key="1">
    <source>
        <dbReference type="SAM" id="MobiDB-lite"/>
    </source>
</evidence>
<evidence type="ECO:0000313" key="3">
    <source>
        <dbReference type="EMBL" id="QHI95936.1"/>
    </source>
</evidence>
<feature type="chain" id="PRO_5026872631" evidence="2">
    <location>
        <begin position="24"/>
        <end position="168"/>
    </location>
</feature>
<keyword evidence="2" id="KW-0732">Signal</keyword>
<accession>A0A6P1NC75</accession>
<gene>
    <name evidence="3" type="ORF">GT348_06495</name>
</gene>
<organism evidence="3 4">
    <name type="scientific">Aristophania vespae</name>
    <dbReference type="NCBI Taxonomy" id="2697033"/>
    <lineage>
        <taxon>Bacteria</taxon>
        <taxon>Pseudomonadati</taxon>
        <taxon>Pseudomonadota</taxon>
        <taxon>Alphaproteobacteria</taxon>
        <taxon>Acetobacterales</taxon>
        <taxon>Acetobacteraceae</taxon>
        <taxon>Aristophania</taxon>
    </lineage>
</organism>